<feature type="non-terminal residue" evidence="4">
    <location>
        <position position="1"/>
    </location>
</feature>
<gene>
    <name evidence="4" type="ORF">U0070_017858</name>
</gene>
<evidence type="ECO:0000313" key="4">
    <source>
        <dbReference type="EMBL" id="KAK7835322.1"/>
    </source>
</evidence>
<keyword evidence="1 2" id="KW-0175">Coiled coil</keyword>
<feature type="coiled-coil region" evidence="2">
    <location>
        <begin position="499"/>
        <end position="586"/>
    </location>
</feature>
<feature type="coiled-coil region" evidence="2">
    <location>
        <begin position="278"/>
        <end position="460"/>
    </location>
</feature>
<keyword evidence="5" id="KW-1185">Reference proteome</keyword>
<dbReference type="PANTHER" id="PTHR18870">
    <property type="entry name" value="PROTEIN TAG-278-RELATED"/>
    <property type="match status" value="1"/>
</dbReference>
<feature type="domain" description="Protein FAM184A/B N-terminal" evidence="3">
    <location>
        <begin position="1"/>
        <end position="211"/>
    </location>
</feature>
<sequence>VIYALNTKNDEHESAIQALKDAHEEEIQQILAETREKILLYKSKVTEEVDLRRKIQVLEASLEDHVKMKQQALTEFEAFKHRVADMQLCAEAQHVQRIVTMSREVEEIRKKFEERLRSFGQLQVQFEKDKRLALEDLRTTHRREVQELLKSQQDHSASVNKGQEKAEELHRMEVEALNSTLEELRLEKKKLMEEYEGRLNKAQVFYERELDNLKRSQLFTAESLQASRDKEAELRREFQGQEAILRKTIGKLKTELQMVLQKQLDDAKEGEMALLSKHREVESELAAAQERLQQQASDLVLKASHIGMLRATQMTQEVTIKDLESEKSIANERLCQLEEERAFLQSRTQSLDEEQKQQVLELEKKVNEAKRTQQEYYEMEIKNLQNRLEGEVAQLNEAHSKTLEELAWKHHMAIEAVHSNASRDKKKLQMELEEQYKKEKLSLEEDKNQLQLELENLKQIGRLQDLVRKSEQGLGSAEGLIASLQDSQERLQSELGLTKGRLKETKDALLNVEAELEQERHQHEETLAAMKEEEKLRVDRMAHDLEIKWTENLRQECSKLRQELRLQHEEDKKSAMSQLLQLKEREKTAARDSWQKKVEDLLNQVDYSLHPRTLVSLALSSPDKQTYCVSAHCVLFSIGQT</sequence>
<protein>
    <recommendedName>
        <fullName evidence="3">Protein FAM184A/B N-terminal domain-containing protein</fullName>
    </recommendedName>
</protein>
<reference evidence="4 5" key="1">
    <citation type="journal article" date="2023" name="bioRxiv">
        <title>Conserved and derived expression patterns and positive selection on dental genes reveal complex evolutionary context of ever-growing rodent molars.</title>
        <authorList>
            <person name="Calamari Z.T."/>
            <person name="Song A."/>
            <person name="Cohen E."/>
            <person name="Akter M."/>
            <person name="Roy R.D."/>
            <person name="Hallikas O."/>
            <person name="Christensen M.M."/>
            <person name="Li P."/>
            <person name="Marangoni P."/>
            <person name="Jernvall J."/>
            <person name="Klein O.D."/>
        </authorList>
    </citation>
    <scope>NUCLEOTIDE SEQUENCE [LARGE SCALE GENOMIC DNA]</scope>
    <source>
        <strain evidence="4">V071</strain>
    </source>
</reference>
<organism evidence="4 5">
    <name type="scientific">Myodes glareolus</name>
    <name type="common">Bank vole</name>
    <name type="synonym">Clethrionomys glareolus</name>
    <dbReference type="NCBI Taxonomy" id="447135"/>
    <lineage>
        <taxon>Eukaryota</taxon>
        <taxon>Metazoa</taxon>
        <taxon>Chordata</taxon>
        <taxon>Craniata</taxon>
        <taxon>Vertebrata</taxon>
        <taxon>Euteleostomi</taxon>
        <taxon>Mammalia</taxon>
        <taxon>Eutheria</taxon>
        <taxon>Euarchontoglires</taxon>
        <taxon>Glires</taxon>
        <taxon>Rodentia</taxon>
        <taxon>Myomorpha</taxon>
        <taxon>Muroidea</taxon>
        <taxon>Cricetidae</taxon>
        <taxon>Arvicolinae</taxon>
        <taxon>Myodes</taxon>
    </lineage>
</organism>
<dbReference type="InterPro" id="IPR039478">
    <property type="entry name" value="FAM184A/B_N"/>
</dbReference>
<dbReference type="AlphaFoldDB" id="A0AAW0K837"/>
<evidence type="ECO:0000256" key="2">
    <source>
        <dbReference type="SAM" id="Coils"/>
    </source>
</evidence>
<feature type="coiled-coil region" evidence="2">
    <location>
        <begin position="167"/>
        <end position="201"/>
    </location>
</feature>
<evidence type="ECO:0000256" key="1">
    <source>
        <dbReference type="ARBA" id="ARBA00023054"/>
    </source>
</evidence>
<comment type="caution">
    <text evidence="4">The sequence shown here is derived from an EMBL/GenBank/DDBJ whole genome shotgun (WGS) entry which is preliminary data.</text>
</comment>
<dbReference type="GO" id="GO:0005615">
    <property type="term" value="C:extracellular space"/>
    <property type="evidence" value="ECO:0007669"/>
    <property type="project" value="TreeGrafter"/>
</dbReference>
<dbReference type="Pfam" id="PF15665">
    <property type="entry name" value="FAM184"/>
    <property type="match status" value="1"/>
</dbReference>
<proteinExistence type="predicted"/>
<evidence type="ECO:0000259" key="3">
    <source>
        <dbReference type="Pfam" id="PF15665"/>
    </source>
</evidence>
<evidence type="ECO:0000313" key="5">
    <source>
        <dbReference type="Proteomes" id="UP001488838"/>
    </source>
</evidence>
<name>A0AAW0K837_MYOGA</name>
<dbReference type="PANTHER" id="PTHR18870:SF7">
    <property type="entry name" value="PROTEIN FAM184A"/>
    <property type="match status" value="1"/>
</dbReference>
<dbReference type="Proteomes" id="UP001488838">
    <property type="component" value="Unassembled WGS sequence"/>
</dbReference>
<accession>A0AAW0K837</accession>
<dbReference type="EMBL" id="JBBHLL010000002">
    <property type="protein sequence ID" value="KAK7835322.1"/>
    <property type="molecule type" value="Genomic_DNA"/>
</dbReference>